<accession>A0AAV8YQ81</accession>
<dbReference type="GO" id="GO:0005634">
    <property type="term" value="C:nucleus"/>
    <property type="evidence" value="ECO:0007669"/>
    <property type="project" value="UniProtKB-SubCell"/>
</dbReference>
<dbReference type="EMBL" id="JAPWTK010000056">
    <property type="protein sequence ID" value="KAJ8953465.1"/>
    <property type="molecule type" value="Genomic_DNA"/>
</dbReference>
<dbReference type="InterPro" id="IPR009057">
    <property type="entry name" value="Homeodomain-like_sf"/>
</dbReference>
<dbReference type="CDD" id="cd00090">
    <property type="entry name" value="HTH_ARSR"/>
    <property type="match status" value="1"/>
</dbReference>
<dbReference type="InterPro" id="IPR004875">
    <property type="entry name" value="DDE_SF_endonuclease_dom"/>
</dbReference>
<comment type="caution">
    <text evidence="4">The sequence shown here is derived from an EMBL/GenBank/DDBJ whole genome shotgun (WGS) entry which is preliminary data.</text>
</comment>
<dbReference type="CDD" id="cd15517">
    <property type="entry name" value="PHD_TCF19_like"/>
    <property type="match status" value="1"/>
</dbReference>
<gene>
    <name evidence="4" type="ORF">NQ318_023584</name>
</gene>
<reference evidence="4" key="1">
    <citation type="journal article" date="2023" name="Insect Mol. Biol.">
        <title>Genome sequencing provides insights into the evolution of gene families encoding plant cell wall-degrading enzymes in longhorned beetles.</title>
        <authorList>
            <person name="Shin N.R."/>
            <person name="Okamura Y."/>
            <person name="Kirsch R."/>
            <person name="Pauchet Y."/>
        </authorList>
    </citation>
    <scope>NUCLEOTIDE SEQUENCE</scope>
    <source>
        <strain evidence="4">AMC_N1</strain>
    </source>
</reference>
<dbReference type="Pfam" id="PF13384">
    <property type="entry name" value="HTH_23"/>
    <property type="match status" value="1"/>
</dbReference>
<dbReference type="GO" id="GO:0003677">
    <property type="term" value="F:DNA binding"/>
    <property type="evidence" value="ECO:0007669"/>
    <property type="project" value="TreeGrafter"/>
</dbReference>
<dbReference type="Gene3D" id="1.10.10.10">
    <property type="entry name" value="Winged helix-like DNA-binding domain superfamily/Winged helix DNA-binding domain"/>
    <property type="match status" value="1"/>
</dbReference>
<sequence length="699" mass="78853">MATNIKRARSSVDQADVLEFFNNVKDALLNASPQNIYNYDETNMADDPGAKKVIVPRNFRRVERVQNYSRSCTSIMVAGNAAGQLLPPMVVYKSSNLYENWCAGGPPGTIYGNTISGWFDMAQFEKWFFKVLLPHVQSTRQAGEKTVVIGDNLASHFAPSVIQAAKENNIYMCPFPANATHLMQPLDVAVFAHLKRKWREILERWRKESRYTGSLPKEQFSPLIAKVWAHINDSVEKNLKSGFRTTGLYPMNPDEVLRKIPGALPTNEEVSRSLDASLVDMLKEIRGTSDEQKKRKRGKKFKPGQEMDKRDTQPTQAVTQDAPKDIGNTPDNDELHCFVALTESPEENINVGASTSGVPSKRKKKPAPKQPTSINITKKALRSRDNTSKCGICLTKFKCYKSSLEWIQCLGCEKWICGICNEASKDPYFVCSRCEDESEDEDDPFGDNSDDDATFNPSQDPNKVKKELDVEKRAAVVTLRKESYTIREIAQKLKLPRSTVSDTLKRFAETGQNKSKTRSGRPKSTTSAEDKFIVVTSKRFSPGRPQKSFGDSSERSKRRKTRDLRSKDIEELTFATHMKLRESGKVDASKVVKDLTRSPGRAKNVEQRSEEIKRKFKNQMGLIVDKPKPGYGNSNDGNTARRFFKNPELSGEITGFDKKEKPSLTIPMLWDLHKAVNLVNKPPAVKNSFKKLGKRRSME</sequence>
<feature type="compositionally biased region" description="Basic and acidic residues" evidence="2">
    <location>
        <begin position="303"/>
        <end position="312"/>
    </location>
</feature>
<dbReference type="Pfam" id="PF03184">
    <property type="entry name" value="DDE_1"/>
    <property type="match status" value="1"/>
</dbReference>
<evidence type="ECO:0000259" key="3">
    <source>
        <dbReference type="Pfam" id="PF03184"/>
    </source>
</evidence>
<dbReference type="Gene3D" id="3.30.420.10">
    <property type="entry name" value="Ribonuclease H-like superfamily/Ribonuclease H"/>
    <property type="match status" value="1"/>
</dbReference>
<dbReference type="InterPro" id="IPR011991">
    <property type="entry name" value="ArsR-like_HTH"/>
</dbReference>
<dbReference type="InterPro" id="IPR036388">
    <property type="entry name" value="WH-like_DNA-bd_sf"/>
</dbReference>
<dbReference type="PANTHER" id="PTHR19303:SF74">
    <property type="entry name" value="POGO TRANSPOSABLE ELEMENT WITH KRAB DOMAIN"/>
    <property type="match status" value="1"/>
</dbReference>
<dbReference type="InterPro" id="IPR036397">
    <property type="entry name" value="RNaseH_sf"/>
</dbReference>
<name>A0AAV8YQ81_9CUCU</name>
<feature type="region of interest" description="Disordered" evidence="2">
    <location>
        <begin position="441"/>
        <end position="467"/>
    </location>
</feature>
<evidence type="ECO:0000256" key="2">
    <source>
        <dbReference type="SAM" id="MobiDB-lite"/>
    </source>
</evidence>
<dbReference type="SUPFAM" id="SSF57903">
    <property type="entry name" value="FYVE/PHD zinc finger"/>
    <property type="match status" value="1"/>
</dbReference>
<feature type="region of interest" description="Disordered" evidence="2">
    <location>
        <begin position="348"/>
        <end position="374"/>
    </location>
</feature>
<feature type="domain" description="DDE-1" evidence="3">
    <location>
        <begin position="72"/>
        <end position="215"/>
    </location>
</feature>
<protein>
    <recommendedName>
        <fullName evidence="3">DDE-1 domain-containing protein</fullName>
    </recommendedName>
</protein>
<organism evidence="4 5">
    <name type="scientific">Aromia moschata</name>
    <dbReference type="NCBI Taxonomy" id="1265417"/>
    <lineage>
        <taxon>Eukaryota</taxon>
        <taxon>Metazoa</taxon>
        <taxon>Ecdysozoa</taxon>
        <taxon>Arthropoda</taxon>
        <taxon>Hexapoda</taxon>
        <taxon>Insecta</taxon>
        <taxon>Pterygota</taxon>
        <taxon>Neoptera</taxon>
        <taxon>Endopterygota</taxon>
        <taxon>Coleoptera</taxon>
        <taxon>Polyphaga</taxon>
        <taxon>Cucujiformia</taxon>
        <taxon>Chrysomeloidea</taxon>
        <taxon>Cerambycidae</taxon>
        <taxon>Cerambycinae</taxon>
        <taxon>Callichromatini</taxon>
        <taxon>Aromia</taxon>
    </lineage>
</organism>
<dbReference type="InterPro" id="IPR011011">
    <property type="entry name" value="Znf_FYVE_PHD"/>
</dbReference>
<dbReference type="InterPro" id="IPR050863">
    <property type="entry name" value="CenT-Element_Derived"/>
</dbReference>
<evidence type="ECO:0000313" key="5">
    <source>
        <dbReference type="Proteomes" id="UP001162162"/>
    </source>
</evidence>
<dbReference type="Proteomes" id="UP001162162">
    <property type="component" value="Unassembled WGS sequence"/>
</dbReference>
<dbReference type="PANTHER" id="PTHR19303">
    <property type="entry name" value="TRANSPOSON"/>
    <property type="match status" value="1"/>
</dbReference>
<feature type="region of interest" description="Disordered" evidence="2">
    <location>
        <begin position="285"/>
        <end position="330"/>
    </location>
</feature>
<evidence type="ECO:0000313" key="4">
    <source>
        <dbReference type="EMBL" id="KAJ8953465.1"/>
    </source>
</evidence>
<dbReference type="SUPFAM" id="SSF46689">
    <property type="entry name" value="Homeodomain-like"/>
    <property type="match status" value="1"/>
</dbReference>
<evidence type="ECO:0000256" key="1">
    <source>
        <dbReference type="ARBA" id="ARBA00004123"/>
    </source>
</evidence>
<feature type="compositionally biased region" description="Acidic residues" evidence="2">
    <location>
        <begin position="441"/>
        <end position="453"/>
    </location>
</feature>
<dbReference type="AlphaFoldDB" id="A0AAV8YQ81"/>
<proteinExistence type="predicted"/>
<keyword evidence="5" id="KW-1185">Reference proteome</keyword>
<comment type="subcellular location">
    <subcellularLocation>
        <location evidence="1">Nucleus</location>
    </subcellularLocation>
</comment>
<feature type="region of interest" description="Disordered" evidence="2">
    <location>
        <begin position="505"/>
        <end position="564"/>
    </location>
</feature>